<feature type="coiled-coil region" evidence="1">
    <location>
        <begin position="288"/>
        <end position="322"/>
    </location>
</feature>
<feature type="region of interest" description="Disordered" evidence="2">
    <location>
        <begin position="154"/>
        <end position="194"/>
    </location>
</feature>
<feature type="region of interest" description="Disordered" evidence="2">
    <location>
        <begin position="400"/>
        <end position="432"/>
    </location>
</feature>
<feature type="domain" description="MobA/VirD2-like nuclease" evidence="3">
    <location>
        <begin position="42"/>
        <end position="152"/>
    </location>
</feature>
<evidence type="ECO:0000256" key="2">
    <source>
        <dbReference type="SAM" id="MobiDB-lite"/>
    </source>
</evidence>
<evidence type="ECO:0000313" key="4">
    <source>
        <dbReference type="EMBL" id="QQP90638.1"/>
    </source>
</evidence>
<keyword evidence="5" id="KW-1185">Reference proteome</keyword>
<dbReference type="EMBL" id="CP067420">
    <property type="protein sequence ID" value="QQP90638.1"/>
    <property type="molecule type" value="Genomic_DNA"/>
</dbReference>
<proteinExistence type="predicted"/>
<keyword evidence="1" id="KW-0175">Coiled coil</keyword>
<reference evidence="4" key="1">
    <citation type="submission" date="2021-02" db="EMBL/GenBank/DDBJ databases">
        <title>Skermanella TT6 skin isolate.</title>
        <authorList>
            <person name="Lee K."/>
            <person name="Ganzorig M."/>
        </authorList>
    </citation>
    <scope>NUCLEOTIDE SEQUENCE</scope>
    <source>
        <strain evidence="4">TT6</strain>
    </source>
</reference>
<dbReference type="RefSeq" id="WP_201077866.1">
    <property type="nucleotide sequence ID" value="NZ_CP067420.1"/>
</dbReference>
<protein>
    <submittedName>
        <fullName evidence="4">Relaxase/mobilization nuclease domain-containing protein</fullName>
    </submittedName>
</protein>
<dbReference type="Pfam" id="PF03432">
    <property type="entry name" value="Relaxase"/>
    <property type="match status" value="1"/>
</dbReference>
<evidence type="ECO:0000256" key="1">
    <source>
        <dbReference type="SAM" id="Coils"/>
    </source>
</evidence>
<evidence type="ECO:0000259" key="3">
    <source>
        <dbReference type="Pfam" id="PF03432"/>
    </source>
</evidence>
<evidence type="ECO:0000313" key="5">
    <source>
        <dbReference type="Proteomes" id="UP000595197"/>
    </source>
</evidence>
<dbReference type="Proteomes" id="UP000595197">
    <property type="component" value="Chromosome"/>
</dbReference>
<name>A0ABX7B928_9PROT</name>
<accession>A0ABX7B928</accession>
<feature type="compositionally biased region" description="Low complexity" evidence="2">
    <location>
        <begin position="400"/>
        <end position="422"/>
    </location>
</feature>
<dbReference type="InterPro" id="IPR005094">
    <property type="entry name" value="Endonuclease_MobA/VirD2"/>
</dbReference>
<sequence length="481" mass="52385">MLIKGQSRGDPRGLAAHLLKGQNDERPEVLQIRGSASAHGWGALADFDDYAATARRPPVRTLMHVSFNPAPEDWSSGAMTPALLMEIVDRAEHDLGLSGHPRLVVRHVKHAREHYHVVWARTDPATGRTASDSYTVRTLMGTARRAERQYGLRQVHDRPTAAALRPACGRRHDGPPTPGRARRRTHAREQAAVRTGLPVAEVSAVVVAAWTTTDSAPAFRDHLAGYGLVLAWGDGGKRGRARGLGKTLLAVDEAGVLHNVRMLLPGIRKGELMMRMGGTDLPDPAGAKKAAKEIATMLRRNLDDARQEIAALRAHRAELDRLARVERHRRQWLARQAWRERRRRTAAEALVAQLKGMVRWLQQQLALIAGWGASLAGRALVPGWVGRWIPVAAQEAQAAGPAQKPLPASSPVASPAVSTEVSGPVRTAQPRNAAAREMLDLAARGRDDAALEAELGRIMASQRNVRIRNRLRGGSGRDARG</sequence>
<organism evidence="4 5">
    <name type="scientific">Skermanella cutis</name>
    <dbReference type="NCBI Taxonomy" id="2775420"/>
    <lineage>
        <taxon>Bacteria</taxon>
        <taxon>Pseudomonadati</taxon>
        <taxon>Pseudomonadota</taxon>
        <taxon>Alphaproteobacteria</taxon>
        <taxon>Rhodospirillales</taxon>
        <taxon>Azospirillaceae</taxon>
        <taxon>Skermanella</taxon>
    </lineage>
</organism>
<gene>
    <name evidence="4" type="ORF">IGS68_05195</name>
</gene>